<dbReference type="OrthoDB" id="427924at2759"/>
<evidence type="ECO:0000313" key="2">
    <source>
        <dbReference type="Proteomes" id="UP000675881"/>
    </source>
</evidence>
<keyword evidence="2" id="KW-1185">Reference proteome</keyword>
<accession>A0A7R8CG65</accession>
<sequence length="124" mass="13888">MELVSSEDELHKLKKADLIILIKGHLIESGSDPKSDQFEDCSGVVESMLLPVRIIKSLVKKNPGLSLDELFLCRSTPLVCGKTPSKIMFSRKIQTRLDAILPHEVPFVKGNSKTSKTKKVWCRI</sequence>
<protein>
    <submittedName>
        <fullName evidence="1">(salmon louse) hypothetical protein</fullName>
    </submittedName>
</protein>
<dbReference type="AlphaFoldDB" id="A0A7R8CG65"/>
<organism evidence="1 2">
    <name type="scientific">Lepeophtheirus salmonis</name>
    <name type="common">Salmon louse</name>
    <name type="synonym">Caligus salmonis</name>
    <dbReference type="NCBI Taxonomy" id="72036"/>
    <lineage>
        <taxon>Eukaryota</taxon>
        <taxon>Metazoa</taxon>
        <taxon>Ecdysozoa</taxon>
        <taxon>Arthropoda</taxon>
        <taxon>Crustacea</taxon>
        <taxon>Multicrustacea</taxon>
        <taxon>Hexanauplia</taxon>
        <taxon>Copepoda</taxon>
        <taxon>Siphonostomatoida</taxon>
        <taxon>Caligidae</taxon>
        <taxon>Lepeophtheirus</taxon>
    </lineage>
</organism>
<name>A0A7R8CG65_LEPSM</name>
<proteinExistence type="predicted"/>
<dbReference type="Proteomes" id="UP000675881">
    <property type="component" value="Chromosome 11"/>
</dbReference>
<reference evidence="1" key="1">
    <citation type="submission" date="2021-02" db="EMBL/GenBank/DDBJ databases">
        <authorList>
            <person name="Bekaert M."/>
        </authorList>
    </citation>
    <scope>NUCLEOTIDE SEQUENCE</scope>
    <source>
        <strain evidence="1">IoA-00</strain>
    </source>
</reference>
<evidence type="ECO:0000313" key="1">
    <source>
        <dbReference type="EMBL" id="CAF2813118.1"/>
    </source>
</evidence>
<dbReference type="EMBL" id="HG994590">
    <property type="protein sequence ID" value="CAF2813118.1"/>
    <property type="molecule type" value="Genomic_DNA"/>
</dbReference>
<gene>
    <name evidence="1" type="ORF">LSAA_3190</name>
</gene>